<organism evidence="6 8">
    <name type="scientific">Mycolicibacterium novocastrense</name>
    <name type="common">Mycobacterium novocastrense</name>
    <dbReference type="NCBI Taxonomy" id="59813"/>
    <lineage>
        <taxon>Bacteria</taxon>
        <taxon>Bacillati</taxon>
        <taxon>Actinomycetota</taxon>
        <taxon>Actinomycetes</taxon>
        <taxon>Mycobacteriales</taxon>
        <taxon>Mycobacteriaceae</taxon>
        <taxon>Mycolicibacterium</taxon>
    </lineage>
</organism>
<evidence type="ECO:0000256" key="2">
    <source>
        <dbReference type="ARBA" id="ARBA00022679"/>
    </source>
</evidence>
<dbReference type="Gene3D" id="3.40.50.150">
    <property type="entry name" value="Vaccinia Virus protein VP39"/>
    <property type="match status" value="1"/>
</dbReference>
<keyword evidence="1 6" id="KW-0489">Methyltransferase</keyword>
<feature type="domain" description="Methyltransferase" evidence="4">
    <location>
        <begin position="45"/>
        <end position="139"/>
    </location>
</feature>
<evidence type="ECO:0000256" key="3">
    <source>
        <dbReference type="ARBA" id="ARBA00022691"/>
    </source>
</evidence>
<gene>
    <name evidence="6" type="ORF">H7I77_13820</name>
    <name evidence="5" type="ORF">RMCN_6065</name>
</gene>
<dbReference type="Proteomes" id="UP000069773">
    <property type="component" value="Unassembled WGS sequence"/>
</dbReference>
<name>A0AAW5SLL5_MYCNV</name>
<dbReference type="CDD" id="cd02440">
    <property type="entry name" value="AdoMet_MTases"/>
    <property type="match status" value="1"/>
</dbReference>
<keyword evidence="3" id="KW-0949">S-adenosyl-L-methionine</keyword>
<dbReference type="EMBL" id="JACKTI010000038">
    <property type="protein sequence ID" value="MCV7024410.1"/>
    <property type="molecule type" value="Genomic_DNA"/>
</dbReference>
<dbReference type="InterPro" id="IPR041698">
    <property type="entry name" value="Methyltransf_25"/>
</dbReference>
<accession>A0AAW5SLL5</accession>
<dbReference type="SUPFAM" id="SSF53335">
    <property type="entry name" value="S-adenosyl-L-methionine-dependent methyltransferases"/>
    <property type="match status" value="1"/>
</dbReference>
<keyword evidence="2" id="KW-0808">Transferase</keyword>
<evidence type="ECO:0000313" key="6">
    <source>
        <dbReference type="EMBL" id="MCV7024410.1"/>
    </source>
</evidence>
<comment type="caution">
    <text evidence="6">The sequence shown here is derived from an EMBL/GenBank/DDBJ whole genome shotgun (WGS) entry which is preliminary data.</text>
</comment>
<evidence type="ECO:0000313" key="8">
    <source>
        <dbReference type="Proteomes" id="UP001207528"/>
    </source>
</evidence>
<dbReference type="GO" id="GO:0032259">
    <property type="term" value="P:methylation"/>
    <property type="evidence" value="ECO:0007669"/>
    <property type="project" value="UniProtKB-KW"/>
</dbReference>
<evidence type="ECO:0000313" key="5">
    <source>
        <dbReference type="EMBL" id="GAT12932.1"/>
    </source>
</evidence>
<dbReference type="PANTHER" id="PTHR43464">
    <property type="entry name" value="METHYLTRANSFERASE"/>
    <property type="match status" value="1"/>
</dbReference>
<dbReference type="EMBL" id="BCTA01000105">
    <property type="protein sequence ID" value="GAT12932.1"/>
    <property type="molecule type" value="Genomic_DNA"/>
</dbReference>
<dbReference type="PANTHER" id="PTHR43464:SF19">
    <property type="entry name" value="UBIQUINONE BIOSYNTHESIS O-METHYLTRANSFERASE, MITOCHONDRIAL"/>
    <property type="match status" value="1"/>
</dbReference>
<sequence length="225" mass="23904">MTNPSRDAMDWDGLYRQETLPPWSIGQPQPELAALIDAGKVHSDVLDSGCGHAALSLELAARGYTVVGLDASATAIAAAESAAQQRGLRTTTFAQADVTAFGGYDARFNTIMDSGLFHALPPDKRQDYLQCILRAAAPGASLFILAFSAEAFGHSDQPGPAGLTEDVLRESVSKVWAVDDVRPAKLYANEAHLQGAPGTPPAHVDRDDEGHLRIPGLLLTAHKPR</sequence>
<evidence type="ECO:0000256" key="1">
    <source>
        <dbReference type="ARBA" id="ARBA00022603"/>
    </source>
</evidence>
<dbReference type="Proteomes" id="UP001207528">
    <property type="component" value="Unassembled WGS sequence"/>
</dbReference>
<keyword evidence="7" id="KW-1185">Reference proteome</keyword>
<evidence type="ECO:0000259" key="4">
    <source>
        <dbReference type="Pfam" id="PF13649"/>
    </source>
</evidence>
<dbReference type="AlphaFoldDB" id="A0AAW5SLL5"/>
<dbReference type="Pfam" id="PF13649">
    <property type="entry name" value="Methyltransf_25"/>
    <property type="match status" value="1"/>
</dbReference>
<evidence type="ECO:0000313" key="7">
    <source>
        <dbReference type="Proteomes" id="UP000069773"/>
    </source>
</evidence>
<reference evidence="6" key="3">
    <citation type="journal article" date="2022" name="BMC Genomics">
        <title>Comparative genome analysis of mycobacteria focusing on tRNA and non-coding RNA.</title>
        <authorList>
            <person name="Behra P.R.K."/>
            <person name="Pettersson B.M.F."/>
            <person name="Ramesh M."/>
            <person name="Das S."/>
            <person name="Dasgupta S."/>
            <person name="Kirsebom L.A."/>
        </authorList>
    </citation>
    <scope>NUCLEOTIDE SEQUENCE</scope>
    <source>
        <strain evidence="6">DSM 44203</strain>
    </source>
</reference>
<dbReference type="InterPro" id="IPR029063">
    <property type="entry name" value="SAM-dependent_MTases_sf"/>
</dbReference>
<dbReference type="RefSeq" id="WP_067396917.1">
    <property type="nucleotide sequence ID" value="NZ_BCTA01000105.1"/>
</dbReference>
<protein>
    <submittedName>
        <fullName evidence="5 6">Methyltransferase</fullName>
    </submittedName>
</protein>
<proteinExistence type="predicted"/>
<reference evidence="5 7" key="1">
    <citation type="journal article" date="2016" name="Genome Announc.">
        <title>Draft Genome Sequences of Five Rapidly Growing Mycobacterium Species, M. thermoresistibile, M. fortuitum subsp. acetamidolyticum, M. canariasense, M. brisbanense, and M. novocastrense.</title>
        <authorList>
            <person name="Katahira K."/>
            <person name="Ogura Y."/>
            <person name="Gotoh Y."/>
            <person name="Hayashi T."/>
        </authorList>
    </citation>
    <scope>NUCLEOTIDE SEQUENCE [LARGE SCALE GENOMIC DNA]</scope>
    <source>
        <strain evidence="5 7">JCM18114</strain>
    </source>
</reference>
<dbReference type="GO" id="GO:0008168">
    <property type="term" value="F:methyltransferase activity"/>
    <property type="evidence" value="ECO:0007669"/>
    <property type="project" value="UniProtKB-KW"/>
</dbReference>
<reference evidence="6" key="2">
    <citation type="submission" date="2020-07" db="EMBL/GenBank/DDBJ databases">
        <authorList>
            <person name="Pettersson B.M.F."/>
            <person name="Behra P.R.K."/>
            <person name="Ramesh M."/>
            <person name="Das S."/>
            <person name="Dasgupta S."/>
            <person name="Kirsebom L.A."/>
        </authorList>
    </citation>
    <scope>NUCLEOTIDE SEQUENCE</scope>
    <source>
        <strain evidence="6">DSM 44203</strain>
    </source>
</reference>